<evidence type="ECO:0000313" key="2">
    <source>
        <dbReference type="EMBL" id="NNH69270.1"/>
    </source>
</evidence>
<dbReference type="Gene3D" id="3.40.50.1820">
    <property type="entry name" value="alpha/beta hydrolase"/>
    <property type="match status" value="1"/>
</dbReference>
<dbReference type="EMBL" id="JABELX010000001">
    <property type="protein sequence ID" value="NNH69270.1"/>
    <property type="molecule type" value="Genomic_DNA"/>
</dbReference>
<protein>
    <submittedName>
        <fullName evidence="2">Triacylglycerol lipase</fullName>
    </submittedName>
</protein>
<dbReference type="PANTHER" id="PTHR34853:SF1">
    <property type="entry name" value="LIPASE 5"/>
    <property type="match status" value="1"/>
</dbReference>
<gene>
    <name evidence="2" type="ORF">HLB23_05190</name>
</gene>
<sequence length="451" mass="47356">MLSTDPRPIAVTIHAAAGTGAGADRRIRLPRRGPGRDRDTVRSSIARVVVTAALLAVASVTVAPETSAEGPALPAGSVVPDQDPFYAAPADIGTYPDGRLVAAREFDPRMSVPVRAWQLSYRTNDSHGNPILAVTTVMVPTTPWTGPGPRPAVSEQIPEDSTGTRCAPSYGFATGTSQAGNQITKMLGNGWAVAIPDFEGPQSAFLAGPLSGHAVLDGVRAVGQFAPAGLGPDTPWGLHGYSGGAAATGWAAELQATYAPELRFVGAAIGGVPANLPVVLKNVDGGLFSGFLVGALVAAPREFPEIRLDTMLNERGRADTAAAADLCVLELLTRYPFWRLSDASVGDHYREGSPLIEVLQRNSLGEVAPTIPIYNYHADTDEVVPVAQADELAASWRRGGTAVVTARNPVGEHILEGGRSEAAAQQFLRDRFTLDTPVTDMDIDRPVPLSR</sequence>
<accession>A0A849BYC3</accession>
<dbReference type="GO" id="GO:0016042">
    <property type="term" value="P:lipid catabolic process"/>
    <property type="evidence" value="ECO:0007669"/>
    <property type="project" value="InterPro"/>
</dbReference>
<reference evidence="2 3" key="1">
    <citation type="submission" date="2020-05" db="EMBL/GenBank/DDBJ databases">
        <title>MicrobeNet Type strains.</title>
        <authorList>
            <person name="Nicholson A.C."/>
        </authorList>
    </citation>
    <scope>NUCLEOTIDE SEQUENCE [LARGE SCALE GENOMIC DNA]</scope>
    <source>
        <strain evidence="2 3">JCM 3224</strain>
    </source>
</reference>
<evidence type="ECO:0000313" key="3">
    <source>
        <dbReference type="Proteomes" id="UP000586827"/>
    </source>
</evidence>
<dbReference type="InterPro" id="IPR029058">
    <property type="entry name" value="AB_hydrolase_fold"/>
</dbReference>
<organism evidence="2 3">
    <name type="scientific">Nocardia uniformis</name>
    <dbReference type="NCBI Taxonomy" id="53432"/>
    <lineage>
        <taxon>Bacteria</taxon>
        <taxon>Bacillati</taxon>
        <taxon>Actinomycetota</taxon>
        <taxon>Actinomycetes</taxon>
        <taxon>Mycobacteriales</taxon>
        <taxon>Nocardiaceae</taxon>
        <taxon>Nocardia</taxon>
    </lineage>
</organism>
<keyword evidence="3" id="KW-1185">Reference proteome</keyword>
<dbReference type="RefSeq" id="WP_067525299.1">
    <property type="nucleotide sequence ID" value="NZ_JABELX010000001.1"/>
</dbReference>
<dbReference type="PANTHER" id="PTHR34853">
    <property type="match status" value="1"/>
</dbReference>
<dbReference type="Pfam" id="PF03583">
    <property type="entry name" value="LIP"/>
    <property type="match status" value="1"/>
</dbReference>
<dbReference type="SUPFAM" id="SSF53474">
    <property type="entry name" value="alpha/beta-Hydrolases"/>
    <property type="match status" value="1"/>
</dbReference>
<name>A0A849BYC3_9NOCA</name>
<dbReference type="Proteomes" id="UP000586827">
    <property type="component" value="Unassembled WGS sequence"/>
</dbReference>
<dbReference type="Gene3D" id="1.10.260.130">
    <property type="match status" value="1"/>
</dbReference>
<feature type="region of interest" description="Disordered" evidence="1">
    <location>
        <begin position="144"/>
        <end position="164"/>
    </location>
</feature>
<evidence type="ECO:0000256" key="1">
    <source>
        <dbReference type="SAM" id="MobiDB-lite"/>
    </source>
</evidence>
<dbReference type="AlphaFoldDB" id="A0A849BYC3"/>
<proteinExistence type="predicted"/>
<comment type="caution">
    <text evidence="2">The sequence shown here is derived from an EMBL/GenBank/DDBJ whole genome shotgun (WGS) entry which is preliminary data.</text>
</comment>
<dbReference type="InterPro" id="IPR005152">
    <property type="entry name" value="Lipase_secreted"/>
</dbReference>
<dbReference type="GO" id="GO:0004806">
    <property type="term" value="F:triacylglycerol lipase activity"/>
    <property type="evidence" value="ECO:0007669"/>
    <property type="project" value="InterPro"/>
</dbReference>
<dbReference type="PIRSF" id="PIRSF029171">
    <property type="entry name" value="Esterase_LipA"/>
    <property type="match status" value="1"/>
</dbReference>